<organism evidence="2 3">
    <name type="scientific">Platysternon megacephalum</name>
    <name type="common">big-headed turtle</name>
    <dbReference type="NCBI Taxonomy" id="55544"/>
    <lineage>
        <taxon>Eukaryota</taxon>
        <taxon>Metazoa</taxon>
        <taxon>Chordata</taxon>
        <taxon>Craniata</taxon>
        <taxon>Vertebrata</taxon>
        <taxon>Euteleostomi</taxon>
        <taxon>Archelosauria</taxon>
        <taxon>Testudinata</taxon>
        <taxon>Testudines</taxon>
        <taxon>Cryptodira</taxon>
        <taxon>Durocryptodira</taxon>
        <taxon>Testudinoidea</taxon>
        <taxon>Platysternidae</taxon>
        <taxon>Platysternon</taxon>
    </lineage>
</organism>
<dbReference type="GO" id="GO:1990904">
    <property type="term" value="C:ribonucleoprotein complex"/>
    <property type="evidence" value="ECO:0007669"/>
    <property type="project" value="UniProtKB-KW"/>
</dbReference>
<feature type="region of interest" description="Disordered" evidence="1">
    <location>
        <begin position="79"/>
        <end position="98"/>
    </location>
</feature>
<keyword evidence="2" id="KW-0687">Ribonucleoprotein</keyword>
<dbReference type="Proteomes" id="UP000297703">
    <property type="component" value="Unassembled WGS sequence"/>
</dbReference>
<feature type="region of interest" description="Disordered" evidence="1">
    <location>
        <begin position="105"/>
        <end position="134"/>
    </location>
</feature>
<reference evidence="2 3" key="1">
    <citation type="submission" date="2019-04" db="EMBL/GenBank/DDBJ databases">
        <title>Draft genome of the big-headed turtle Platysternon megacephalum.</title>
        <authorList>
            <person name="Gong S."/>
        </authorList>
    </citation>
    <scope>NUCLEOTIDE SEQUENCE [LARGE SCALE GENOMIC DNA]</scope>
    <source>
        <strain evidence="2">DO16091913</strain>
        <tissue evidence="2">Muscle</tissue>
    </source>
</reference>
<accession>A0A4D9ETX0</accession>
<sequence length="235" mass="24680">MEVPNAKVRRQGLAAWAGLGWAEERPQCGEVSCQQGHSRGRGRRAARGGGEHGDWGWRDGGLEPQAGVSPCLPAPCAPLVSSSGEEPSPSCPQGTQAGVQMASALSIPGVSPGPSGVPEPTETPPPLPHEPWSRVGHWGGKDLLGEAVRAARWTQVCPAWRLWPKPPWPCVRCVNCSPLSTVGRCTGSPVWLSAGRCRTEPHSVLKGDPAAVIFNPFPTLPGACGHWSLTLHGTG</sequence>
<evidence type="ECO:0000313" key="3">
    <source>
        <dbReference type="Proteomes" id="UP000297703"/>
    </source>
</evidence>
<feature type="compositionally biased region" description="Pro residues" evidence="1">
    <location>
        <begin position="115"/>
        <end position="129"/>
    </location>
</feature>
<proteinExistence type="predicted"/>
<feature type="region of interest" description="Disordered" evidence="1">
    <location>
        <begin position="32"/>
        <end position="61"/>
    </location>
</feature>
<comment type="caution">
    <text evidence="2">The sequence shown here is derived from an EMBL/GenBank/DDBJ whole genome shotgun (WGS) entry which is preliminary data.</text>
</comment>
<feature type="compositionally biased region" description="Basic and acidic residues" evidence="1">
    <location>
        <begin position="49"/>
        <end position="61"/>
    </location>
</feature>
<name>A0A4D9ETX0_9SAUR</name>
<dbReference type="EMBL" id="QXTE01000039">
    <property type="protein sequence ID" value="TFK10632.1"/>
    <property type="molecule type" value="Genomic_DNA"/>
</dbReference>
<protein>
    <submittedName>
        <fullName evidence="2">U2 small nuclear ribonucleoprotein auxiliary factor 35 kDa subunit-related protein 2</fullName>
    </submittedName>
</protein>
<evidence type="ECO:0000256" key="1">
    <source>
        <dbReference type="SAM" id="MobiDB-lite"/>
    </source>
</evidence>
<reference evidence="2 3" key="2">
    <citation type="submission" date="2019-04" db="EMBL/GenBank/DDBJ databases">
        <title>The genome sequence of big-headed turtle.</title>
        <authorList>
            <person name="Gong S."/>
        </authorList>
    </citation>
    <scope>NUCLEOTIDE SEQUENCE [LARGE SCALE GENOMIC DNA]</scope>
    <source>
        <strain evidence="2">DO16091913</strain>
        <tissue evidence="2">Muscle</tissue>
    </source>
</reference>
<dbReference type="AlphaFoldDB" id="A0A4D9ETX0"/>
<keyword evidence="3" id="KW-1185">Reference proteome</keyword>
<gene>
    <name evidence="2" type="ORF">DR999_PMT06032</name>
</gene>
<evidence type="ECO:0000313" key="2">
    <source>
        <dbReference type="EMBL" id="TFK10632.1"/>
    </source>
</evidence>